<feature type="compositionally biased region" description="Basic and acidic residues" evidence="1">
    <location>
        <begin position="440"/>
        <end position="449"/>
    </location>
</feature>
<keyword evidence="4" id="KW-1185">Reference proteome</keyword>
<dbReference type="SUPFAM" id="SSF56601">
    <property type="entry name" value="beta-lactamase/transpeptidase-like"/>
    <property type="match status" value="1"/>
</dbReference>
<protein>
    <submittedName>
        <fullName evidence="3">Serine hydrolase</fullName>
    </submittedName>
</protein>
<dbReference type="Gene3D" id="3.40.710.10">
    <property type="entry name" value="DD-peptidase/beta-lactamase superfamily"/>
    <property type="match status" value="1"/>
</dbReference>
<dbReference type="InterPro" id="IPR001466">
    <property type="entry name" value="Beta-lactam-related"/>
</dbReference>
<dbReference type="PANTHER" id="PTHR46825">
    <property type="entry name" value="D-ALANYL-D-ALANINE-CARBOXYPEPTIDASE/ENDOPEPTIDASE AMPH"/>
    <property type="match status" value="1"/>
</dbReference>
<keyword evidence="3" id="KW-0378">Hydrolase</keyword>
<organism evidence="3 4">
    <name type="scientific">Mobilicoccus caccae</name>
    <dbReference type="NCBI Taxonomy" id="1859295"/>
    <lineage>
        <taxon>Bacteria</taxon>
        <taxon>Bacillati</taxon>
        <taxon>Actinomycetota</taxon>
        <taxon>Actinomycetes</taxon>
        <taxon>Micrococcales</taxon>
        <taxon>Dermatophilaceae</taxon>
        <taxon>Mobilicoccus</taxon>
    </lineage>
</organism>
<dbReference type="InterPro" id="IPR050491">
    <property type="entry name" value="AmpC-like"/>
</dbReference>
<dbReference type="InterPro" id="IPR012338">
    <property type="entry name" value="Beta-lactam/transpept-like"/>
</dbReference>
<evidence type="ECO:0000256" key="1">
    <source>
        <dbReference type="SAM" id="MobiDB-lite"/>
    </source>
</evidence>
<dbReference type="Proteomes" id="UP001157126">
    <property type="component" value="Unassembled WGS sequence"/>
</dbReference>
<name>A0ABQ6IR20_9MICO</name>
<dbReference type="GO" id="GO:0016787">
    <property type="term" value="F:hydrolase activity"/>
    <property type="evidence" value="ECO:0007669"/>
    <property type="project" value="UniProtKB-KW"/>
</dbReference>
<feature type="region of interest" description="Disordered" evidence="1">
    <location>
        <begin position="432"/>
        <end position="460"/>
    </location>
</feature>
<dbReference type="EMBL" id="BSUO01000001">
    <property type="protein sequence ID" value="GMA40151.1"/>
    <property type="molecule type" value="Genomic_DNA"/>
</dbReference>
<proteinExistence type="predicted"/>
<evidence type="ECO:0000259" key="2">
    <source>
        <dbReference type="Pfam" id="PF00144"/>
    </source>
</evidence>
<dbReference type="Pfam" id="PF00144">
    <property type="entry name" value="Beta-lactamase"/>
    <property type="match status" value="1"/>
</dbReference>
<reference evidence="4" key="1">
    <citation type="journal article" date="2019" name="Int. J. Syst. Evol. Microbiol.">
        <title>The Global Catalogue of Microorganisms (GCM) 10K type strain sequencing project: providing services to taxonomists for standard genome sequencing and annotation.</title>
        <authorList>
            <consortium name="The Broad Institute Genomics Platform"/>
            <consortium name="The Broad Institute Genome Sequencing Center for Infectious Disease"/>
            <person name="Wu L."/>
            <person name="Ma J."/>
        </authorList>
    </citation>
    <scope>NUCLEOTIDE SEQUENCE [LARGE SCALE GENOMIC DNA]</scope>
    <source>
        <strain evidence="4">NBRC 113072</strain>
    </source>
</reference>
<gene>
    <name evidence="3" type="ORF">GCM10025883_21960</name>
</gene>
<sequence length="480" mass="52341">MVRDAQEALIAWVDLRRRQLRIAGVQVCIRVGEEVVVSAALGSADLERGTELTTRHLFRIASHSKTFTATAIMQLREDGLVGLDDRLEEWVQEFEGHPLGSITVRELLGHQAGVVRDGDASDYWQLMEDFPGRERLLEMLTEHGVVLVPNAHFKYTNFGYALLGLVIERASGRSYAEFVRERILDPLGLDRVHPDIDDVPPQECAWGHSMRIDGDDDTFVVGNPSTHALAPATGFVADAEDLSAYAAAHAFGDTRLISDGTKRLMQRPESFIVRRGEEQGRYGLGLVLEKVGKRHTVGHSGGFPGFITRTLLDPTDGLVVCVLTNQAGGPASELAAGLIRLIGLALEKSGPEAASSSAWPEGTPLGMSAQEAREEGIDPASFTGRFLSSWGHTDIRVLGDRLIVFSPDLADPADDAEELRILDADTLVTPAEPGFGAPGERWHATREPSGRITSLRAGGGTLLPEEEFRRVHRSRSARRV</sequence>
<dbReference type="PANTHER" id="PTHR46825:SF9">
    <property type="entry name" value="BETA-LACTAMASE-RELATED DOMAIN-CONTAINING PROTEIN"/>
    <property type="match status" value="1"/>
</dbReference>
<accession>A0ABQ6IR20</accession>
<feature type="domain" description="Beta-lactamase-related" evidence="2">
    <location>
        <begin position="16"/>
        <end position="341"/>
    </location>
</feature>
<evidence type="ECO:0000313" key="3">
    <source>
        <dbReference type="EMBL" id="GMA40151.1"/>
    </source>
</evidence>
<comment type="caution">
    <text evidence="3">The sequence shown here is derived from an EMBL/GenBank/DDBJ whole genome shotgun (WGS) entry which is preliminary data.</text>
</comment>
<evidence type="ECO:0000313" key="4">
    <source>
        <dbReference type="Proteomes" id="UP001157126"/>
    </source>
</evidence>